<keyword evidence="8 10" id="KW-0472">Membrane</keyword>
<sequence length="558" mass="58264">MDTVFAAAAAGDNTARTLTITLFLVFVAATLGITIWASRQTKTATDFYAGGRSFSGFQNGMAIGGDYMSAASFLGIAGIIALYGYDGFLYSIGFLVAWLVALLLVAELLRNSGRYTMADVLAFRMRQRPVRTAAAVSTITVSIFYLLAQMVGAGALVALLLGIRPGTTFLGMDADAAKIATIIMVGALMIIYVTVGGMKGTTYVQIVKAFLLMTGALVMTLLVLAHYKFNLSALLGDAAATSGKGDAFLEPGLRYGVEVAGNATQTFYNKVDLLSLGIALVLGTAGLPHILIRFYTVPTAKAARKSVLWAIGIIGTFYLFTLALGFGAAALVGGEAITAQDKAGNTAAPQLAQALGADFFGGDLGGATLLAIIAAVAFATILAVVAGLTLASSSSLAHDFYANVIKRGEASERQEVRVARISAFVIGAISIALSIFAQNLNVAFLVALAFAVAASGNLPAILYSLFWKRFNTSGAVWAIYGGLLSAVLLVFFSPVVSGAPTAMFPGQDWQWFPLSNPGIISIPLGFLAGWIGTIVSKENDEEKYAELEVRALTGHGAH</sequence>
<dbReference type="GO" id="GO:0015123">
    <property type="term" value="F:acetate transmembrane transporter activity"/>
    <property type="evidence" value="ECO:0007669"/>
    <property type="project" value="TreeGrafter"/>
</dbReference>
<dbReference type="GO" id="GO:0006847">
    <property type="term" value="P:plasma membrane acetate transport"/>
    <property type="evidence" value="ECO:0007669"/>
    <property type="project" value="TreeGrafter"/>
</dbReference>
<dbReference type="GO" id="GO:0015293">
    <property type="term" value="F:symporter activity"/>
    <property type="evidence" value="ECO:0007669"/>
    <property type="project" value="UniProtKB-KW"/>
</dbReference>
<dbReference type="PANTHER" id="PTHR48086:SF6">
    <property type="entry name" value="CATION_ACETATE SYMPORTER ACTP"/>
    <property type="match status" value="1"/>
</dbReference>
<reference evidence="11 12" key="1">
    <citation type="submission" date="2018-10" db="EMBL/GenBank/DDBJ databases">
        <title>Sequencing the genomes of 1000 actinobacteria strains.</title>
        <authorList>
            <person name="Klenk H.-P."/>
        </authorList>
    </citation>
    <scope>NUCLEOTIDE SEQUENCE [LARGE SCALE GENOMIC DNA]</scope>
    <source>
        <strain evidence="11 12">DSM 45175</strain>
    </source>
</reference>
<feature type="transmembrane region" description="Helical" evidence="10">
    <location>
        <begin position="179"/>
        <end position="197"/>
    </location>
</feature>
<evidence type="ECO:0000256" key="3">
    <source>
        <dbReference type="ARBA" id="ARBA00022448"/>
    </source>
</evidence>
<gene>
    <name evidence="11" type="ORF">BDK92_3718</name>
</gene>
<dbReference type="CDD" id="cd11480">
    <property type="entry name" value="SLC5sbd_u4"/>
    <property type="match status" value="1"/>
</dbReference>
<evidence type="ECO:0000313" key="12">
    <source>
        <dbReference type="Proteomes" id="UP000277671"/>
    </source>
</evidence>
<dbReference type="InterPro" id="IPR050277">
    <property type="entry name" value="Sodium:Solute_Symporter"/>
</dbReference>
<evidence type="ECO:0000256" key="7">
    <source>
        <dbReference type="ARBA" id="ARBA00022989"/>
    </source>
</evidence>
<dbReference type="InterPro" id="IPR038377">
    <property type="entry name" value="Na/Glc_symporter_sf"/>
</dbReference>
<feature type="transmembrane region" description="Helical" evidence="10">
    <location>
        <begin position="130"/>
        <end position="159"/>
    </location>
</feature>
<dbReference type="RefSeq" id="WP_121157827.1">
    <property type="nucleotide sequence ID" value="NZ_RBKT01000001.1"/>
</dbReference>
<dbReference type="Pfam" id="PF00474">
    <property type="entry name" value="SSF"/>
    <property type="match status" value="1"/>
</dbReference>
<dbReference type="AlphaFoldDB" id="A0A495JM13"/>
<evidence type="ECO:0000256" key="5">
    <source>
        <dbReference type="ARBA" id="ARBA00022692"/>
    </source>
</evidence>
<comment type="similarity">
    <text evidence="2 9">Belongs to the sodium:solute symporter (SSF) (TC 2.A.21) family.</text>
</comment>
<evidence type="ECO:0000256" key="8">
    <source>
        <dbReference type="ARBA" id="ARBA00023136"/>
    </source>
</evidence>
<dbReference type="Gene3D" id="1.20.1730.10">
    <property type="entry name" value="Sodium/glucose cotransporter"/>
    <property type="match status" value="1"/>
</dbReference>
<keyword evidence="12" id="KW-1185">Reference proteome</keyword>
<comment type="caution">
    <text evidence="11">The sequence shown here is derived from an EMBL/GenBank/DDBJ whole genome shotgun (WGS) entry which is preliminary data.</text>
</comment>
<evidence type="ECO:0000256" key="6">
    <source>
        <dbReference type="ARBA" id="ARBA00022847"/>
    </source>
</evidence>
<feature type="transmembrane region" description="Helical" evidence="10">
    <location>
        <begin position="418"/>
        <end position="437"/>
    </location>
</feature>
<organism evidence="11 12">
    <name type="scientific">Micromonospora pisi</name>
    <dbReference type="NCBI Taxonomy" id="589240"/>
    <lineage>
        <taxon>Bacteria</taxon>
        <taxon>Bacillati</taxon>
        <taxon>Actinomycetota</taxon>
        <taxon>Actinomycetes</taxon>
        <taxon>Micromonosporales</taxon>
        <taxon>Micromonosporaceae</taxon>
        <taxon>Micromonospora</taxon>
    </lineage>
</organism>
<evidence type="ECO:0000256" key="10">
    <source>
        <dbReference type="SAM" id="Phobius"/>
    </source>
</evidence>
<evidence type="ECO:0000256" key="9">
    <source>
        <dbReference type="RuleBase" id="RU362091"/>
    </source>
</evidence>
<keyword evidence="7 10" id="KW-1133">Transmembrane helix</keyword>
<dbReference type="Proteomes" id="UP000277671">
    <property type="component" value="Unassembled WGS sequence"/>
</dbReference>
<feature type="transmembrane region" description="Helical" evidence="10">
    <location>
        <begin position="477"/>
        <end position="497"/>
    </location>
</feature>
<comment type="subcellular location">
    <subcellularLocation>
        <location evidence="1">Cell membrane</location>
        <topology evidence="1">Multi-pass membrane protein</topology>
    </subcellularLocation>
</comment>
<dbReference type="PROSITE" id="PS50283">
    <property type="entry name" value="NA_SOLUT_SYMP_3"/>
    <property type="match status" value="1"/>
</dbReference>
<feature type="transmembrane region" description="Helical" evidence="10">
    <location>
        <begin position="20"/>
        <end position="38"/>
    </location>
</feature>
<feature type="transmembrane region" description="Helical" evidence="10">
    <location>
        <begin position="307"/>
        <end position="332"/>
    </location>
</feature>
<accession>A0A495JM13</accession>
<dbReference type="InterPro" id="IPR001734">
    <property type="entry name" value="Na/solute_symporter"/>
</dbReference>
<keyword evidence="6" id="KW-0769">Symport</keyword>
<dbReference type="EMBL" id="RBKT01000001">
    <property type="protein sequence ID" value="RKR89374.1"/>
    <property type="molecule type" value="Genomic_DNA"/>
</dbReference>
<evidence type="ECO:0000256" key="4">
    <source>
        <dbReference type="ARBA" id="ARBA00022475"/>
    </source>
</evidence>
<feature type="transmembrane region" description="Helical" evidence="10">
    <location>
        <begin position="443"/>
        <end position="465"/>
    </location>
</feature>
<dbReference type="PANTHER" id="PTHR48086">
    <property type="entry name" value="SODIUM/PROLINE SYMPORTER-RELATED"/>
    <property type="match status" value="1"/>
</dbReference>
<keyword evidence="5 10" id="KW-0812">Transmembrane</keyword>
<dbReference type="OrthoDB" id="9764416at2"/>
<keyword evidence="3" id="KW-0813">Transport</keyword>
<feature type="transmembrane region" description="Helical" evidence="10">
    <location>
        <begin position="517"/>
        <end position="535"/>
    </location>
</feature>
<feature type="transmembrane region" description="Helical" evidence="10">
    <location>
        <begin position="369"/>
        <end position="397"/>
    </location>
</feature>
<name>A0A495JM13_9ACTN</name>
<protein>
    <submittedName>
        <fullName evidence="11">Cation/acetate symporter</fullName>
    </submittedName>
</protein>
<keyword evidence="4" id="KW-1003">Cell membrane</keyword>
<evidence type="ECO:0000256" key="2">
    <source>
        <dbReference type="ARBA" id="ARBA00006434"/>
    </source>
</evidence>
<feature type="transmembrane region" description="Helical" evidence="10">
    <location>
        <begin position="88"/>
        <end position="109"/>
    </location>
</feature>
<feature type="transmembrane region" description="Helical" evidence="10">
    <location>
        <begin position="59"/>
        <end position="82"/>
    </location>
</feature>
<feature type="transmembrane region" description="Helical" evidence="10">
    <location>
        <begin position="209"/>
        <end position="227"/>
    </location>
</feature>
<dbReference type="GO" id="GO:0005886">
    <property type="term" value="C:plasma membrane"/>
    <property type="evidence" value="ECO:0007669"/>
    <property type="project" value="UniProtKB-SubCell"/>
</dbReference>
<evidence type="ECO:0000256" key="1">
    <source>
        <dbReference type="ARBA" id="ARBA00004651"/>
    </source>
</evidence>
<feature type="transmembrane region" description="Helical" evidence="10">
    <location>
        <begin position="273"/>
        <end position="295"/>
    </location>
</feature>
<evidence type="ECO:0000313" key="11">
    <source>
        <dbReference type="EMBL" id="RKR89374.1"/>
    </source>
</evidence>
<proteinExistence type="inferred from homology"/>
<dbReference type="FunFam" id="1.20.1730.10:FF:000009">
    <property type="entry name" value="Cation acetate symporter"/>
    <property type="match status" value="1"/>
</dbReference>